<evidence type="ECO:0000313" key="4">
    <source>
        <dbReference type="Proteomes" id="UP000183859"/>
    </source>
</evidence>
<evidence type="ECO:0000256" key="2">
    <source>
        <dbReference type="SAM" id="MobiDB-lite"/>
    </source>
</evidence>
<dbReference type="AlphaFoldDB" id="A0A1L3I9F1"/>
<dbReference type="STRING" id="1844006.PhaeoP97_03395"/>
<feature type="region of interest" description="Disordered" evidence="2">
    <location>
        <begin position="1"/>
        <end position="106"/>
    </location>
</feature>
<evidence type="ECO:0008006" key="5">
    <source>
        <dbReference type="Google" id="ProtNLM"/>
    </source>
</evidence>
<reference evidence="4" key="1">
    <citation type="submission" date="2016-07" db="EMBL/GenBank/DDBJ databases">
        <title>Phaeobacter portensis sp. nov., a tropodithietic acid producing bacterium isolated from a German harbor.</title>
        <authorList>
            <person name="Freese H.M."/>
            <person name="Bunk B."/>
            <person name="Breider S."/>
            <person name="Brinkhoff T."/>
        </authorList>
    </citation>
    <scope>NUCLEOTIDE SEQUENCE [LARGE SCALE GENOMIC DNA]</scope>
    <source>
        <strain evidence="4">P97</strain>
    </source>
</reference>
<evidence type="ECO:0000256" key="1">
    <source>
        <dbReference type="SAM" id="Coils"/>
    </source>
</evidence>
<dbReference type="KEGG" id="php:PhaeoP97_03395"/>
<name>A0A1L3I9F1_9RHOB</name>
<feature type="coiled-coil region" evidence="1">
    <location>
        <begin position="252"/>
        <end position="279"/>
    </location>
</feature>
<dbReference type="RefSeq" id="WP_237028957.1">
    <property type="nucleotide sequence ID" value="NZ_CP016364.1"/>
</dbReference>
<accession>A0A1L3I9F1</accession>
<sequence>MADKKKSDEILADNNQMSVSDQDIDADAILEEGHSAPEGTEDNQIPDANVVDAGNIEGADLNAAPSAEPVGTELNASDDVMDDLSDTHSSHLQDTVQTPDGPVLAPTPEVERVIEKRGGFGAALLGGFVAAGLGFVAGQSNLLDDVLPPSWRAAPAVDSAALEAVQQRLYGRITELESRTTEARATSLETVETRMETLAQDIVDLQSAEPSTADAGLVDMLDGLTARMEALENRPITDGASPAATAAFEAELTKLQDSLAAQRVEVEKMVAEARDMEAASAEAARIAGAQSIVARMRSAIDAGSSFGGMIEELAAMEVAAPSALTGSAEAGVRTLSSLRDGFAPAAREALAAARQETKGSGGIAAYIQRQLGARSVEIRDGDDPDAVLSRAEAAVDSGDLQAAMAELDALPKTARMPLSDWEAAARARLAAVSAVNELAQSLNAK</sequence>
<dbReference type="EMBL" id="CP016364">
    <property type="protein sequence ID" value="APG48748.1"/>
    <property type="molecule type" value="Genomic_DNA"/>
</dbReference>
<keyword evidence="4" id="KW-1185">Reference proteome</keyword>
<organism evidence="3 4">
    <name type="scientific">Phaeobacter porticola</name>
    <dbReference type="NCBI Taxonomy" id="1844006"/>
    <lineage>
        <taxon>Bacteria</taxon>
        <taxon>Pseudomonadati</taxon>
        <taxon>Pseudomonadota</taxon>
        <taxon>Alphaproteobacteria</taxon>
        <taxon>Rhodobacterales</taxon>
        <taxon>Roseobacteraceae</taxon>
        <taxon>Phaeobacter</taxon>
    </lineage>
</organism>
<protein>
    <recommendedName>
        <fullName evidence="5">Inner membrane protein</fullName>
    </recommendedName>
</protein>
<dbReference type="Proteomes" id="UP000183859">
    <property type="component" value="Chromosome"/>
</dbReference>
<proteinExistence type="predicted"/>
<gene>
    <name evidence="3" type="ORF">PhaeoP97_03395</name>
</gene>
<keyword evidence="1" id="KW-0175">Coiled coil</keyword>
<evidence type="ECO:0000313" key="3">
    <source>
        <dbReference type="EMBL" id="APG48748.1"/>
    </source>
</evidence>